<evidence type="ECO:0000256" key="4">
    <source>
        <dbReference type="PROSITE-ProRule" id="PRU00221"/>
    </source>
</evidence>
<dbReference type="Pfam" id="PF00400">
    <property type="entry name" value="WD40"/>
    <property type="match status" value="6"/>
</dbReference>
<dbReference type="CDD" id="cd00200">
    <property type="entry name" value="WD40"/>
    <property type="match status" value="1"/>
</dbReference>
<evidence type="ECO:0000313" key="6">
    <source>
        <dbReference type="EMBL" id="SPQ98096.1"/>
    </source>
</evidence>
<feature type="repeat" description="WD" evidence="4">
    <location>
        <begin position="422"/>
        <end position="462"/>
    </location>
</feature>
<keyword evidence="6" id="KW-0496">Mitochondrion</keyword>
<feature type="repeat" description="WD" evidence="4">
    <location>
        <begin position="478"/>
        <end position="502"/>
    </location>
</feature>
<dbReference type="AlphaFoldDB" id="A0A3P3YD45"/>
<feature type="repeat" description="WD" evidence="4">
    <location>
        <begin position="213"/>
        <end position="254"/>
    </location>
</feature>
<feature type="repeat" description="WD" evidence="4">
    <location>
        <begin position="255"/>
        <end position="296"/>
    </location>
</feature>
<accession>A0A3P3YD45</accession>
<evidence type="ECO:0000313" key="7">
    <source>
        <dbReference type="Proteomes" id="UP000290189"/>
    </source>
</evidence>
<evidence type="ECO:0000256" key="3">
    <source>
        <dbReference type="ARBA" id="ARBA00025726"/>
    </source>
</evidence>
<dbReference type="GO" id="GO:0071013">
    <property type="term" value="C:catalytic step 2 spliceosome"/>
    <property type="evidence" value="ECO:0007669"/>
    <property type="project" value="TreeGrafter"/>
</dbReference>
<geneLocation type="mitochondrion" evidence="6"/>
<protein>
    <submittedName>
        <fullName evidence="6">Uncharacterized protein</fullName>
    </submittedName>
</protein>
<dbReference type="PROSITE" id="PS50082">
    <property type="entry name" value="WD_REPEATS_2"/>
    <property type="match status" value="6"/>
</dbReference>
<sequence length="530" mass="58766">MIRLACCSDGHPALQIEDTVRLVGKIRKEPEVSVRTMAATDWEQHHDYAVELPRNLYPRKKPVVRCFNADAQSVADARTRSAVMTTTTIPDEYMAASAMCTAAMFASSSALDSVFPVDRRANEIRVQAKIASQYGAARPAQPTPRPTEESASGTSAPMPVESQVEPMAKQSSSALITRETRRDNQSLITTGRNRPRLDVRPQWHAPWKLMRVISGHTGWVRSVSVDVSNEWFATGSADRTIKIWDLASGQLKLTLTGHVHTVRGVAISARHPYLFSVGEDKMVKNWDLETNRVIRSYHGHLSGVYTCALHPTLDILVTGARDSTARVWDMRTKAQVHVLSGHSHTVASVVCQATDPQVITGSHDSTIRQWDLASGRTQTVLTHHKKSVRALVSHPEEYTYASGAPDNIKVWQCPNGVFLRNVTGHNAIVNALAINSENVLVSGGDDGSLKFFDWKSGYNFQSMNSIVQPGSLDAEAAIYAMQFDQTGTRLITCEADKTIKIWREDPDASEDTHPIDMEQVRLNAKRRDMY</sequence>
<dbReference type="InterPro" id="IPR036322">
    <property type="entry name" value="WD40_repeat_dom_sf"/>
</dbReference>
<keyword evidence="1 4" id="KW-0853">WD repeat</keyword>
<dbReference type="PROSITE" id="PS50294">
    <property type="entry name" value="WD_REPEATS_REGION"/>
    <property type="match status" value="4"/>
</dbReference>
<comment type="similarity">
    <text evidence="3">Belongs to the WD repeat PRL1/PRL2 family.</text>
</comment>
<name>A0A3P3YD45_PLABS</name>
<dbReference type="GO" id="GO:0071011">
    <property type="term" value="C:precatalytic spliceosome"/>
    <property type="evidence" value="ECO:0007669"/>
    <property type="project" value="TreeGrafter"/>
</dbReference>
<dbReference type="PANTHER" id="PTHR19923:SF0">
    <property type="entry name" value="PLEIOTROPIC REGULATOR 1"/>
    <property type="match status" value="1"/>
</dbReference>
<dbReference type="EMBL" id="OVEO01000009">
    <property type="protein sequence ID" value="SPQ98096.1"/>
    <property type="molecule type" value="Genomic_DNA"/>
</dbReference>
<dbReference type="InterPro" id="IPR001680">
    <property type="entry name" value="WD40_rpt"/>
</dbReference>
<organism evidence="6 7">
    <name type="scientific">Plasmodiophora brassicae</name>
    <name type="common">Clubroot disease agent</name>
    <dbReference type="NCBI Taxonomy" id="37360"/>
    <lineage>
        <taxon>Eukaryota</taxon>
        <taxon>Sar</taxon>
        <taxon>Rhizaria</taxon>
        <taxon>Endomyxa</taxon>
        <taxon>Phytomyxea</taxon>
        <taxon>Plasmodiophorida</taxon>
        <taxon>Plasmodiophoridae</taxon>
        <taxon>Plasmodiophora</taxon>
    </lineage>
</organism>
<feature type="repeat" description="WD" evidence="4">
    <location>
        <begin position="339"/>
        <end position="380"/>
    </location>
</feature>
<dbReference type="PANTHER" id="PTHR19923">
    <property type="entry name" value="WD40 REPEAT PROTEINPRL1/PRL2-RELATED"/>
    <property type="match status" value="1"/>
</dbReference>
<dbReference type="PRINTS" id="PR00320">
    <property type="entry name" value="GPROTEINBRPT"/>
</dbReference>
<dbReference type="Proteomes" id="UP000290189">
    <property type="component" value="Unassembled WGS sequence"/>
</dbReference>
<dbReference type="SUPFAM" id="SSF50978">
    <property type="entry name" value="WD40 repeat-like"/>
    <property type="match status" value="1"/>
</dbReference>
<dbReference type="InterPro" id="IPR015943">
    <property type="entry name" value="WD40/YVTN_repeat-like_dom_sf"/>
</dbReference>
<keyword evidence="2" id="KW-0677">Repeat</keyword>
<proteinExistence type="inferred from homology"/>
<gene>
    <name evidence="6" type="ORF">PLBR_LOCUS5311</name>
</gene>
<feature type="region of interest" description="Disordered" evidence="5">
    <location>
        <begin position="134"/>
        <end position="193"/>
    </location>
</feature>
<feature type="repeat" description="WD" evidence="4">
    <location>
        <begin position="297"/>
        <end position="338"/>
    </location>
</feature>
<dbReference type="SMART" id="SM00320">
    <property type="entry name" value="WD40"/>
    <property type="match status" value="7"/>
</dbReference>
<reference evidence="6 7" key="1">
    <citation type="submission" date="2018-03" db="EMBL/GenBank/DDBJ databases">
        <authorList>
            <person name="Fogelqvist J."/>
        </authorList>
    </citation>
    <scope>NUCLEOTIDE SEQUENCE [LARGE SCALE GENOMIC DNA]</scope>
</reference>
<evidence type="ECO:0000256" key="5">
    <source>
        <dbReference type="SAM" id="MobiDB-lite"/>
    </source>
</evidence>
<evidence type="ECO:0000256" key="2">
    <source>
        <dbReference type="ARBA" id="ARBA00022737"/>
    </source>
</evidence>
<dbReference type="FunFam" id="2.130.10.10:FF:000012">
    <property type="entry name" value="Putative pleiotropic regulator 1"/>
    <property type="match status" value="1"/>
</dbReference>
<dbReference type="InterPro" id="IPR020472">
    <property type="entry name" value="WD40_PAC1"/>
</dbReference>
<dbReference type="InterPro" id="IPR045241">
    <property type="entry name" value="Prp46/PLRG1-like"/>
</dbReference>
<dbReference type="InterPro" id="IPR019775">
    <property type="entry name" value="WD40_repeat_CS"/>
</dbReference>
<dbReference type="GO" id="GO:0000398">
    <property type="term" value="P:mRNA splicing, via spliceosome"/>
    <property type="evidence" value="ECO:0007669"/>
    <property type="project" value="InterPro"/>
</dbReference>
<dbReference type="PROSITE" id="PS00678">
    <property type="entry name" value="WD_REPEATS_1"/>
    <property type="match status" value="1"/>
</dbReference>
<evidence type="ECO:0000256" key="1">
    <source>
        <dbReference type="ARBA" id="ARBA00022574"/>
    </source>
</evidence>
<dbReference type="GO" id="GO:0000974">
    <property type="term" value="C:Prp19 complex"/>
    <property type="evidence" value="ECO:0007669"/>
    <property type="project" value="TreeGrafter"/>
</dbReference>
<dbReference type="Gene3D" id="2.130.10.10">
    <property type="entry name" value="YVTN repeat-like/Quinoprotein amine dehydrogenase"/>
    <property type="match status" value="1"/>
</dbReference>